<gene>
    <name evidence="4" type="ORF">SAMN05444959_11542</name>
</gene>
<comment type="similarity">
    <text evidence="2">Belongs to the bacterial solute-binding protein 1 family.</text>
</comment>
<dbReference type="Proteomes" id="UP000198307">
    <property type="component" value="Unassembled WGS sequence"/>
</dbReference>
<dbReference type="Pfam" id="PF01547">
    <property type="entry name" value="SBP_bac_1"/>
    <property type="match status" value="1"/>
</dbReference>
<dbReference type="RefSeq" id="WP_089345419.1">
    <property type="nucleotide sequence ID" value="NZ_CP067129.1"/>
</dbReference>
<name>A0A239Q177_9RHOB</name>
<evidence type="ECO:0000313" key="5">
    <source>
        <dbReference type="Proteomes" id="UP000198307"/>
    </source>
</evidence>
<evidence type="ECO:0000256" key="1">
    <source>
        <dbReference type="ARBA" id="ARBA00004418"/>
    </source>
</evidence>
<dbReference type="GO" id="GO:0042597">
    <property type="term" value="C:periplasmic space"/>
    <property type="evidence" value="ECO:0007669"/>
    <property type="project" value="UniProtKB-SubCell"/>
</dbReference>
<dbReference type="AlphaFoldDB" id="A0A239Q177"/>
<evidence type="ECO:0000256" key="3">
    <source>
        <dbReference type="SAM" id="SignalP"/>
    </source>
</evidence>
<feature type="chain" id="PRO_5012127837" evidence="3">
    <location>
        <begin position="27"/>
        <end position="442"/>
    </location>
</feature>
<accession>A0A239Q177</accession>
<evidence type="ECO:0000256" key="2">
    <source>
        <dbReference type="ARBA" id="ARBA00008520"/>
    </source>
</evidence>
<feature type="signal peptide" evidence="3">
    <location>
        <begin position="1"/>
        <end position="26"/>
    </location>
</feature>
<keyword evidence="3" id="KW-0732">Signal</keyword>
<comment type="subcellular location">
    <subcellularLocation>
        <location evidence="1">Periplasm</location>
    </subcellularLocation>
</comment>
<dbReference type="OrthoDB" id="9804061at2"/>
<evidence type="ECO:0000313" key="4">
    <source>
        <dbReference type="EMBL" id="SNT76088.1"/>
    </source>
</evidence>
<sequence>MSIKRTLLTSAVGLGLTAGISASAWAEEITVATVNNADMITMQELAPMWEEATGNKINWVVLEENVLRQRTTTDIATNGGSFDVMFIGAYETPIWGAKGWLTPLDDFAEDADYDLEDIFPLVRNGLSAEGHLYAVPLYSETSFTFYRTDLFEKAGIEVPTEQITYTEFAEIAAKLHDPDNGIYGTCQRGKAGWGENMAFVGTVANAFGADWFDMDWNPQLDSPEWNAAIHYYVDLMTQSGPPGASANGHNENRALFKDGKCATWVDATSAAGDVRNPDTSSVADVTDFFKAPRQETDKGTGWFWSWALAIPASSQKVDTAKDFLKWATSKEYFEAVGETKGWVAVPSGTRKSVEEDPRRLEAAPFATTIVDAILSVDPADPTRDPVPYTGVQFVAIPEFQGIGNYVGQQIAAALAGQSTVEEALANSQRFAVREMTKAGYIK</sequence>
<dbReference type="SUPFAM" id="SSF53850">
    <property type="entry name" value="Periplasmic binding protein-like II"/>
    <property type="match status" value="1"/>
</dbReference>
<organism evidence="4 5">
    <name type="scientific">Paracoccus seriniphilus</name>
    <dbReference type="NCBI Taxonomy" id="184748"/>
    <lineage>
        <taxon>Bacteria</taxon>
        <taxon>Pseudomonadati</taxon>
        <taxon>Pseudomonadota</taxon>
        <taxon>Alphaproteobacteria</taxon>
        <taxon>Rhodobacterales</taxon>
        <taxon>Paracoccaceae</taxon>
        <taxon>Paracoccus</taxon>
    </lineage>
</organism>
<keyword evidence="5" id="KW-1185">Reference proteome</keyword>
<reference evidence="4 5" key="1">
    <citation type="submission" date="2017-07" db="EMBL/GenBank/DDBJ databases">
        <authorList>
            <person name="Sun Z.S."/>
            <person name="Albrecht U."/>
            <person name="Echele G."/>
            <person name="Lee C.C."/>
        </authorList>
    </citation>
    <scope>NUCLEOTIDE SEQUENCE [LARGE SCALE GENOMIC DNA]</scope>
    <source>
        <strain evidence="4 5">DSM 14827</strain>
    </source>
</reference>
<dbReference type="EMBL" id="FZQB01000015">
    <property type="protein sequence ID" value="SNT76088.1"/>
    <property type="molecule type" value="Genomic_DNA"/>
</dbReference>
<dbReference type="InterPro" id="IPR006059">
    <property type="entry name" value="SBP"/>
</dbReference>
<dbReference type="Gene3D" id="3.40.190.10">
    <property type="entry name" value="Periplasmic binding protein-like II"/>
    <property type="match status" value="2"/>
</dbReference>
<dbReference type="PANTHER" id="PTHR43649">
    <property type="entry name" value="ARABINOSE-BINDING PROTEIN-RELATED"/>
    <property type="match status" value="1"/>
</dbReference>
<dbReference type="CDD" id="cd13585">
    <property type="entry name" value="PBP2_TMBP_like"/>
    <property type="match status" value="1"/>
</dbReference>
<dbReference type="InterPro" id="IPR050490">
    <property type="entry name" value="Bact_solute-bd_prot1"/>
</dbReference>
<dbReference type="PANTHER" id="PTHR43649:SF12">
    <property type="entry name" value="DIACETYLCHITOBIOSE BINDING PROTEIN DASA"/>
    <property type="match status" value="1"/>
</dbReference>
<protein>
    <submittedName>
        <fullName evidence="4">Sorbitol-binding protein /mannitol-binding protein</fullName>
    </submittedName>
</protein>
<proteinExistence type="inferred from homology"/>